<comment type="caution">
    <text evidence="2">The sequence shown here is derived from an EMBL/GenBank/DDBJ whole genome shotgun (WGS) entry which is preliminary data.</text>
</comment>
<evidence type="ECO:0000313" key="2">
    <source>
        <dbReference type="EMBL" id="KAK8235862.1"/>
    </source>
</evidence>
<reference evidence="2 3" key="1">
    <citation type="submission" date="2024-04" db="EMBL/GenBank/DDBJ databases">
        <title>Phyllosticta paracitricarpa is synonymous to the EU quarantine fungus P. citricarpa based on phylogenomic analyses.</title>
        <authorList>
            <consortium name="Lawrence Berkeley National Laboratory"/>
            <person name="Van Ingen-Buijs V.A."/>
            <person name="Van Westerhoven A.C."/>
            <person name="Haridas S."/>
            <person name="Skiadas P."/>
            <person name="Martin F."/>
            <person name="Groenewald J.Z."/>
            <person name="Crous P.W."/>
            <person name="Seidl M.F."/>
        </authorList>
    </citation>
    <scope>NUCLEOTIDE SEQUENCE [LARGE SCALE GENOMIC DNA]</scope>
    <source>
        <strain evidence="2 3">CBS 123374</strain>
    </source>
</reference>
<feature type="non-terminal residue" evidence="2">
    <location>
        <position position="1"/>
    </location>
</feature>
<accession>A0ABR1YQZ8</accession>
<keyword evidence="3" id="KW-1185">Reference proteome</keyword>
<evidence type="ECO:0000256" key="1">
    <source>
        <dbReference type="SAM" id="Phobius"/>
    </source>
</evidence>
<keyword evidence="1" id="KW-0812">Transmembrane</keyword>
<proteinExistence type="predicted"/>
<name>A0ABR1YQZ8_9PEZI</name>
<organism evidence="2 3">
    <name type="scientific">Phyllosticta capitalensis</name>
    <dbReference type="NCBI Taxonomy" id="121624"/>
    <lineage>
        <taxon>Eukaryota</taxon>
        <taxon>Fungi</taxon>
        <taxon>Dikarya</taxon>
        <taxon>Ascomycota</taxon>
        <taxon>Pezizomycotina</taxon>
        <taxon>Dothideomycetes</taxon>
        <taxon>Dothideomycetes incertae sedis</taxon>
        <taxon>Botryosphaeriales</taxon>
        <taxon>Phyllostictaceae</taxon>
        <taxon>Phyllosticta</taxon>
    </lineage>
</organism>
<dbReference type="Proteomes" id="UP001492380">
    <property type="component" value="Unassembled WGS sequence"/>
</dbReference>
<keyword evidence="1" id="KW-1133">Transmembrane helix</keyword>
<feature type="transmembrane region" description="Helical" evidence="1">
    <location>
        <begin position="38"/>
        <end position="56"/>
    </location>
</feature>
<evidence type="ECO:0000313" key="3">
    <source>
        <dbReference type="Proteomes" id="UP001492380"/>
    </source>
</evidence>
<feature type="non-terminal residue" evidence="2">
    <location>
        <position position="327"/>
    </location>
</feature>
<sequence>IFPQDQDATRSYASGPEVWNCRRRLRRRKCDSKRTRKSVVIVLVLIIRIAVVHTAQQRHKMRKLCRIDVAGSSLRRARLVGAVGALLRLVSGAVVAGVELTDGSHERRVDTDRRAALRLAFLCRQVLGIPHLPKWRLLARVQPRSFQVLFPSADVQFSEGEVWICEAVVLGDLVDVALGATHAGRDARHVERGCVVSDDLLEDVVRLVDHRVREPQADFGGCGGVEWEARGALAHAAARVVLAKLPRENVVVGEGLLEEVSRRLLEHDTVRVGRTVVGRGVRVLARDHGVVGLSFLHSISLLLVVSRLLAVETVAGVHRGREGGGGH</sequence>
<gene>
    <name evidence="2" type="ORF">HDK90DRAFT_552629</name>
</gene>
<dbReference type="EMBL" id="JBBWRZ010000005">
    <property type="protein sequence ID" value="KAK8235862.1"/>
    <property type="molecule type" value="Genomic_DNA"/>
</dbReference>
<keyword evidence="1" id="KW-0472">Membrane</keyword>
<protein>
    <submittedName>
        <fullName evidence="2">Uncharacterized protein</fullName>
    </submittedName>
</protein>